<evidence type="ECO:0000313" key="3">
    <source>
        <dbReference type="Proteomes" id="UP001454036"/>
    </source>
</evidence>
<evidence type="ECO:0000256" key="1">
    <source>
        <dbReference type="SAM" id="MobiDB-lite"/>
    </source>
</evidence>
<feature type="region of interest" description="Disordered" evidence="1">
    <location>
        <begin position="44"/>
        <end position="70"/>
    </location>
</feature>
<dbReference type="EMBL" id="BAABME010026507">
    <property type="protein sequence ID" value="GAA0174029.1"/>
    <property type="molecule type" value="Genomic_DNA"/>
</dbReference>
<dbReference type="AlphaFoldDB" id="A0AAV3RCA3"/>
<feature type="compositionally biased region" description="Basic and acidic residues" evidence="1">
    <location>
        <begin position="61"/>
        <end position="70"/>
    </location>
</feature>
<accession>A0AAV3RCA3</accession>
<protein>
    <submittedName>
        <fullName evidence="2">Uncharacterized protein</fullName>
    </submittedName>
</protein>
<organism evidence="2 3">
    <name type="scientific">Lithospermum erythrorhizon</name>
    <name type="common">Purple gromwell</name>
    <name type="synonym">Lithospermum officinale var. erythrorhizon</name>
    <dbReference type="NCBI Taxonomy" id="34254"/>
    <lineage>
        <taxon>Eukaryota</taxon>
        <taxon>Viridiplantae</taxon>
        <taxon>Streptophyta</taxon>
        <taxon>Embryophyta</taxon>
        <taxon>Tracheophyta</taxon>
        <taxon>Spermatophyta</taxon>
        <taxon>Magnoliopsida</taxon>
        <taxon>eudicotyledons</taxon>
        <taxon>Gunneridae</taxon>
        <taxon>Pentapetalae</taxon>
        <taxon>asterids</taxon>
        <taxon>lamiids</taxon>
        <taxon>Boraginales</taxon>
        <taxon>Boraginaceae</taxon>
        <taxon>Boraginoideae</taxon>
        <taxon>Lithospermeae</taxon>
        <taxon>Lithospermum</taxon>
    </lineage>
</organism>
<name>A0AAV3RCA3_LITER</name>
<gene>
    <name evidence="2" type="ORF">LIER_41646</name>
</gene>
<feature type="compositionally biased region" description="Basic residues" evidence="1">
    <location>
        <begin position="48"/>
        <end position="60"/>
    </location>
</feature>
<keyword evidence="3" id="KW-1185">Reference proteome</keyword>
<dbReference type="Proteomes" id="UP001454036">
    <property type="component" value="Unassembled WGS sequence"/>
</dbReference>
<proteinExistence type="predicted"/>
<sequence>MKEVNDVLKRVEERVNSTSHAADLVSIGSMSTCNNDLEVESRLQSAKGIKKRNNANKSKKRLETSKRTYQ</sequence>
<reference evidence="2 3" key="1">
    <citation type="submission" date="2024-01" db="EMBL/GenBank/DDBJ databases">
        <title>The complete chloroplast genome sequence of Lithospermum erythrorhizon: insights into the phylogenetic relationship among Boraginaceae species and the maternal lineages of purple gromwells.</title>
        <authorList>
            <person name="Okada T."/>
            <person name="Watanabe K."/>
        </authorList>
    </citation>
    <scope>NUCLEOTIDE SEQUENCE [LARGE SCALE GENOMIC DNA]</scope>
</reference>
<evidence type="ECO:0000313" key="2">
    <source>
        <dbReference type="EMBL" id="GAA0174029.1"/>
    </source>
</evidence>
<comment type="caution">
    <text evidence="2">The sequence shown here is derived from an EMBL/GenBank/DDBJ whole genome shotgun (WGS) entry which is preliminary data.</text>
</comment>